<dbReference type="InterPro" id="IPR007372">
    <property type="entry name" value="Lipid/polyisoprenoid-bd_YceI"/>
</dbReference>
<evidence type="ECO:0000313" key="4">
    <source>
        <dbReference type="Proteomes" id="UP000318833"/>
    </source>
</evidence>
<accession>A0A554VAY9</accession>
<gene>
    <name evidence="3" type="ORF">FOF46_29085</name>
</gene>
<dbReference type="SMART" id="SM00867">
    <property type="entry name" value="YceI"/>
    <property type="match status" value="1"/>
</dbReference>
<feature type="chain" id="PRO_5021934121" evidence="1">
    <location>
        <begin position="19"/>
        <end position="194"/>
    </location>
</feature>
<reference evidence="3 4" key="1">
    <citation type="submission" date="2019-07" db="EMBL/GenBank/DDBJ databases">
        <title>The draft genome sequence of Aquimarina algiphila M91.</title>
        <authorList>
            <person name="Meng X."/>
        </authorList>
    </citation>
    <scope>NUCLEOTIDE SEQUENCE [LARGE SCALE GENOMIC DNA]</scope>
    <source>
        <strain evidence="3 4">M91</strain>
    </source>
</reference>
<evidence type="ECO:0000256" key="1">
    <source>
        <dbReference type="SAM" id="SignalP"/>
    </source>
</evidence>
<dbReference type="Proteomes" id="UP000318833">
    <property type="component" value="Unassembled WGS sequence"/>
</dbReference>
<dbReference type="PANTHER" id="PTHR34406">
    <property type="entry name" value="PROTEIN YCEI"/>
    <property type="match status" value="1"/>
</dbReference>
<dbReference type="SUPFAM" id="SSF101874">
    <property type="entry name" value="YceI-like"/>
    <property type="match status" value="1"/>
</dbReference>
<name>A0A554VAY9_9FLAO</name>
<sequence>MKALISILLTVLISQGFAQTDFPNEINISNNTSEYALINDYRGLTIDKEKSRISFDFVSEETSGTISGLDFKIDFNPSDPDNASFSGTALIKTLDTDNFLRDGHLMWEKFFYKKKYPKIKFESTQVVPFDTNTYKVIGMLTIKETKKEVIITFSLDDKKLLGKTTIYTSDFGVNIHDEREKNKLDVRFYFPVIQ</sequence>
<evidence type="ECO:0000259" key="2">
    <source>
        <dbReference type="SMART" id="SM00867"/>
    </source>
</evidence>
<dbReference type="EMBL" id="VLNR01000107">
    <property type="protein sequence ID" value="TSE03512.1"/>
    <property type="molecule type" value="Genomic_DNA"/>
</dbReference>
<feature type="domain" description="Lipid/polyisoprenoid-binding YceI-like" evidence="2">
    <location>
        <begin position="43"/>
        <end position="193"/>
    </location>
</feature>
<dbReference type="InterPro" id="IPR036761">
    <property type="entry name" value="TTHA0802/YceI-like_sf"/>
</dbReference>
<dbReference type="OrthoDB" id="9811006at2"/>
<dbReference type="RefSeq" id="WP_109438646.1">
    <property type="nucleotide sequence ID" value="NZ_CANLFO010000004.1"/>
</dbReference>
<keyword evidence="4" id="KW-1185">Reference proteome</keyword>
<evidence type="ECO:0000313" key="3">
    <source>
        <dbReference type="EMBL" id="TSE03512.1"/>
    </source>
</evidence>
<proteinExistence type="predicted"/>
<dbReference type="Pfam" id="PF04264">
    <property type="entry name" value="YceI"/>
    <property type="match status" value="1"/>
</dbReference>
<protein>
    <submittedName>
        <fullName evidence="3">YceI family protein</fullName>
    </submittedName>
</protein>
<dbReference type="Gene3D" id="2.40.128.110">
    <property type="entry name" value="Lipid/polyisoprenoid-binding, YceI-like"/>
    <property type="match status" value="1"/>
</dbReference>
<keyword evidence="1" id="KW-0732">Signal</keyword>
<feature type="signal peptide" evidence="1">
    <location>
        <begin position="1"/>
        <end position="18"/>
    </location>
</feature>
<dbReference type="PANTHER" id="PTHR34406:SF1">
    <property type="entry name" value="PROTEIN YCEI"/>
    <property type="match status" value="1"/>
</dbReference>
<dbReference type="AlphaFoldDB" id="A0A554VAY9"/>
<organism evidence="3 4">
    <name type="scientific">Aquimarina algiphila</name>
    <dbReference type="NCBI Taxonomy" id="2047982"/>
    <lineage>
        <taxon>Bacteria</taxon>
        <taxon>Pseudomonadati</taxon>
        <taxon>Bacteroidota</taxon>
        <taxon>Flavobacteriia</taxon>
        <taxon>Flavobacteriales</taxon>
        <taxon>Flavobacteriaceae</taxon>
        <taxon>Aquimarina</taxon>
    </lineage>
</organism>
<comment type="caution">
    <text evidence="3">The sequence shown here is derived from an EMBL/GenBank/DDBJ whole genome shotgun (WGS) entry which is preliminary data.</text>
</comment>